<comment type="caution">
    <text evidence="2">The sequence shown here is derived from an EMBL/GenBank/DDBJ whole genome shotgun (WGS) entry which is preliminary data.</text>
</comment>
<keyword evidence="3" id="KW-1185">Reference proteome</keyword>
<feature type="chain" id="PRO_5047286121" evidence="1">
    <location>
        <begin position="23"/>
        <end position="164"/>
    </location>
</feature>
<sequence>MPSTKSFICGGIILSILSRTEGLPQYRDTNVSGHQGYGSIRDSYRHIVDLDRPDRYESEHEWVDHKKYDLDDELWLDELRYNDTHSHPEESYADTPDHDIHVSTITEGQLDEVSSQLDEIDRHTLNSDDEHIEMAVEAASSHEDVSCLRAEGSTHLIEMELCTP</sequence>
<organism evidence="2 3">
    <name type="scientific">Basidiobolus ranarum</name>
    <dbReference type="NCBI Taxonomy" id="34480"/>
    <lineage>
        <taxon>Eukaryota</taxon>
        <taxon>Fungi</taxon>
        <taxon>Fungi incertae sedis</taxon>
        <taxon>Zoopagomycota</taxon>
        <taxon>Entomophthoromycotina</taxon>
        <taxon>Basidiobolomycetes</taxon>
        <taxon>Basidiobolales</taxon>
        <taxon>Basidiobolaceae</taxon>
        <taxon>Basidiobolus</taxon>
    </lineage>
</organism>
<dbReference type="EMBL" id="JASJQH010007127">
    <property type="protein sequence ID" value="KAK9717714.1"/>
    <property type="molecule type" value="Genomic_DNA"/>
</dbReference>
<reference evidence="2 3" key="1">
    <citation type="submission" date="2023-04" db="EMBL/GenBank/DDBJ databases">
        <title>Genome of Basidiobolus ranarum AG-B5.</title>
        <authorList>
            <person name="Stajich J.E."/>
            <person name="Carter-House D."/>
            <person name="Gryganskyi A."/>
        </authorList>
    </citation>
    <scope>NUCLEOTIDE SEQUENCE [LARGE SCALE GENOMIC DNA]</scope>
    <source>
        <strain evidence="2 3">AG-B5</strain>
    </source>
</reference>
<name>A0ABR2W2A9_9FUNG</name>
<feature type="signal peptide" evidence="1">
    <location>
        <begin position="1"/>
        <end position="22"/>
    </location>
</feature>
<keyword evidence="1" id="KW-0732">Signal</keyword>
<evidence type="ECO:0000256" key="1">
    <source>
        <dbReference type="SAM" id="SignalP"/>
    </source>
</evidence>
<protein>
    <submittedName>
        <fullName evidence="2">Uncharacterized protein</fullName>
    </submittedName>
</protein>
<dbReference type="Proteomes" id="UP001479436">
    <property type="component" value="Unassembled WGS sequence"/>
</dbReference>
<evidence type="ECO:0000313" key="2">
    <source>
        <dbReference type="EMBL" id="KAK9717714.1"/>
    </source>
</evidence>
<proteinExistence type="predicted"/>
<gene>
    <name evidence="2" type="ORF">K7432_005999</name>
</gene>
<evidence type="ECO:0000313" key="3">
    <source>
        <dbReference type="Proteomes" id="UP001479436"/>
    </source>
</evidence>
<accession>A0ABR2W2A9</accession>